<proteinExistence type="predicted"/>
<accession>A0A8J9UKP5</accession>
<reference evidence="1" key="1">
    <citation type="submission" date="2021-12" db="EMBL/GenBank/DDBJ databases">
        <authorList>
            <person name="Martin H S."/>
        </authorList>
    </citation>
    <scope>NUCLEOTIDE SEQUENCE</scope>
</reference>
<evidence type="ECO:0000313" key="2">
    <source>
        <dbReference type="Proteomes" id="UP000838878"/>
    </source>
</evidence>
<organism evidence="1 2">
    <name type="scientific">Brenthis ino</name>
    <name type="common">lesser marbled fritillary</name>
    <dbReference type="NCBI Taxonomy" id="405034"/>
    <lineage>
        <taxon>Eukaryota</taxon>
        <taxon>Metazoa</taxon>
        <taxon>Ecdysozoa</taxon>
        <taxon>Arthropoda</taxon>
        <taxon>Hexapoda</taxon>
        <taxon>Insecta</taxon>
        <taxon>Pterygota</taxon>
        <taxon>Neoptera</taxon>
        <taxon>Endopterygota</taxon>
        <taxon>Lepidoptera</taxon>
        <taxon>Glossata</taxon>
        <taxon>Ditrysia</taxon>
        <taxon>Papilionoidea</taxon>
        <taxon>Nymphalidae</taxon>
        <taxon>Heliconiinae</taxon>
        <taxon>Argynnini</taxon>
        <taxon>Brenthis</taxon>
    </lineage>
</organism>
<feature type="non-terminal residue" evidence="1">
    <location>
        <position position="130"/>
    </location>
</feature>
<dbReference type="AlphaFoldDB" id="A0A8J9UKP5"/>
<sequence length="130" mass="12643">MIGSQTAVAAASIEAGLGEVTVGIGITESMTSAGAFVGVVPTATQLASAASSVSSGSIRSFRSVISSATSAVAEAPTEGIRTLGNVSSGLVREYMAAPHVIQVRSTPIGAELDPTISAAVAAIPSAGNGR</sequence>
<gene>
    <name evidence="1" type="ORF">BINO364_LOCUS7958</name>
</gene>
<name>A0A8J9UKP5_9NEOP</name>
<dbReference type="EMBL" id="OV170223">
    <property type="protein sequence ID" value="CAH0721923.1"/>
    <property type="molecule type" value="Genomic_DNA"/>
</dbReference>
<dbReference type="Proteomes" id="UP000838878">
    <property type="component" value="Chromosome 3"/>
</dbReference>
<keyword evidence="2" id="KW-1185">Reference proteome</keyword>
<evidence type="ECO:0000313" key="1">
    <source>
        <dbReference type="EMBL" id="CAH0721923.1"/>
    </source>
</evidence>
<protein>
    <submittedName>
        <fullName evidence="1">Uncharacterized protein</fullName>
    </submittedName>
</protein>